<evidence type="ECO:0008006" key="4">
    <source>
        <dbReference type="Google" id="ProtNLM"/>
    </source>
</evidence>
<reference evidence="2 3" key="1">
    <citation type="submission" date="2017-11" db="EMBL/GenBank/DDBJ databases">
        <title>Draft genome sequence of environmental isolate Aeromonas cavernicola sp. nov. MDC 2508.</title>
        <authorList>
            <person name="Colston S.M."/>
            <person name="Navarro A."/>
            <person name="Martinez-Murcia A.J."/>
            <person name="Graf J."/>
        </authorList>
    </citation>
    <scope>NUCLEOTIDE SEQUENCE [LARGE SCALE GENOMIC DNA]</scope>
    <source>
        <strain evidence="2 3">MDC 2508</strain>
    </source>
</reference>
<dbReference type="EMBL" id="PGGC01000070">
    <property type="protein sequence ID" value="PJG59368.1"/>
    <property type="molecule type" value="Genomic_DNA"/>
</dbReference>
<dbReference type="Proteomes" id="UP000235861">
    <property type="component" value="Unassembled WGS sequence"/>
</dbReference>
<organism evidence="2 3">
    <name type="scientific">Aeromonas cavernicola</name>
    <dbReference type="NCBI Taxonomy" id="1006623"/>
    <lineage>
        <taxon>Bacteria</taxon>
        <taxon>Pseudomonadati</taxon>
        <taxon>Pseudomonadota</taxon>
        <taxon>Gammaproteobacteria</taxon>
        <taxon>Aeromonadales</taxon>
        <taxon>Aeromonadaceae</taxon>
        <taxon>Aeromonas</taxon>
    </lineage>
</organism>
<feature type="compositionally biased region" description="Pro residues" evidence="1">
    <location>
        <begin position="83"/>
        <end position="93"/>
    </location>
</feature>
<dbReference type="InterPro" id="IPR017483">
    <property type="entry name" value="CHP03034"/>
</dbReference>
<keyword evidence="3" id="KW-1185">Reference proteome</keyword>
<name>A0A2H9U5W4_9GAMM</name>
<evidence type="ECO:0000313" key="3">
    <source>
        <dbReference type="Proteomes" id="UP000235861"/>
    </source>
</evidence>
<dbReference type="Pfam" id="PF11692">
    <property type="entry name" value="DUF3289"/>
    <property type="match status" value="1"/>
</dbReference>
<dbReference type="RefSeq" id="WP_100293598.1">
    <property type="nucleotide sequence ID" value="NZ_PGGC01000070.1"/>
</dbReference>
<evidence type="ECO:0000313" key="2">
    <source>
        <dbReference type="EMBL" id="PJG59368.1"/>
    </source>
</evidence>
<dbReference type="AlphaFoldDB" id="A0A2H9U5W4"/>
<proteinExistence type="predicted"/>
<feature type="region of interest" description="Disordered" evidence="1">
    <location>
        <begin position="73"/>
        <end position="98"/>
    </location>
</feature>
<evidence type="ECO:0000256" key="1">
    <source>
        <dbReference type="SAM" id="MobiDB-lite"/>
    </source>
</evidence>
<protein>
    <recommendedName>
        <fullName evidence="4">DUF3289 domain-containing protein</fullName>
    </recommendedName>
</protein>
<comment type="caution">
    <text evidence="2">The sequence shown here is derived from an EMBL/GenBank/DDBJ whole genome shotgun (WGS) entry which is preliminary data.</text>
</comment>
<sequence>MTIKRLDELSADEFFQILPPSKGSARDARTVVLGSKMDSCCRESLGSLDVAADNEFASAVKNAFARSKLNRTGQQGWGGFAPRPNPASPPEPPSTLKLTEKTDTTSATHVRVPILVYESATKPGKKADGSTAEDMKFGEWSVEQIRNIPTMGGREFVRDNFGLDSEPEHFATWRNMTTSLFSSGEMKMVLLKMIHKFQKREGGEFRDPVLNKMVRAHPKTQFFARELLEGVNLKIKEMKSDINGLSLKEWYSNYEDEKPPSLFAFNNRASFSQERGFESDVLNGLTMAINGIWAGKAEITKFERMSGFYKGTVKITFYDHFGLDLPDIGPDLNTGAVKPYGLLPGFRAWFILQHLDRFAYKPFVTVVELNYPIQGEWE</sequence>
<accession>A0A2H9U5W4</accession>
<gene>
    <name evidence="2" type="ORF">CUC53_07625</name>
</gene>
<dbReference type="OrthoDB" id="612868at2"/>